<comment type="caution">
    <text evidence="12">The sequence shown here is derived from an EMBL/GenBank/DDBJ whole genome shotgun (WGS) entry which is preliminary data.</text>
</comment>
<dbReference type="Pfam" id="PF14360">
    <property type="entry name" value="PAP2_C"/>
    <property type="match status" value="1"/>
</dbReference>
<keyword evidence="5" id="KW-0746">Sphingolipid metabolism</keyword>
<feature type="domain" description="Sphingomyelin synthase-like" evidence="11">
    <location>
        <begin position="357"/>
        <end position="430"/>
    </location>
</feature>
<dbReference type="GO" id="GO:0046513">
    <property type="term" value="P:ceramide biosynthetic process"/>
    <property type="evidence" value="ECO:0007669"/>
    <property type="project" value="TreeGrafter"/>
</dbReference>
<dbReference type="GO" id="GO:0006686">
    <property type="term" value="P:sphingomyelin biosynthetic process"/>
    <property type="evidence" value="ECO:0007669"/>
    <property type="project" value="TreeGrafter"/>
</dbReference>
<evidence type="ECO:0000256" key="9">
    <source>
        <dbReference type="ARBA" id="ARBA00049904"/>
    </source>
</evidence>
<dbReference type="GO" id="GO:0000139">
    <property type="term" value="C:Golgi membrane"/>
    <property type="evidence" value="ECO:0007669"/>
    <property type="project" value="TreeGrafter"/>
</dbReference>
<keyword evidence="7" id="KW-0443">Lipid metabolism</keyword>
<feature type="non-terminal residue" evidence="12">
    <location>
        <position position="1"/>
    </location>
</feature>
<dbReference type="GO" id="GO:0005789">
    <property type="term" value="C:endoplasmic reticulum membrane"/>
    <property type="evidence" value="ECO:0007669"/>
    <property type="project" value="TreeGrafter"/>
</dbReference>
<feature type="transmembrane region" description="Helical" evidence="10">
    <location>
        <begin position="296"/>
        <end position="314"/>
    </location>
</feature>
<sequence>LSPGPLCPVYISLWTSLSGTSLSCRSVSWTCLSGTCRSPVCLCPAGRGSPAALSPGRLSPVYVPPVSVHKGGSRYSAPCGFVSVPLKRSFSIQRAQLCKTVCMCVCVCECERKLVGRCVCMMAVTELSENTPHEGDGHIEVLVLDTSPRTQTPPTELTLATAEEGGATDNAAPQSRLSRGFARLLRKNQDYIRISLSEPRHERLHVEDLPAEWWKTGVAFLWAGTMLFCTTVMITVVHERVPEKADNPPLPDKFFDFVPRVDWAFTVTEVIGIALTLIWTSQWLCLQHKSIIGRRFFFLIGILYLYRIITMYVTTLPVPSTHMNCAPKLYDDAVGKVHRVLQLLSGGGLSITGSHMMCGDFLYSGHTVMLTLTSLFITEYSPRRLWWYHVGCWLLSMVGVVFILVAHEHYSVDVVVAYFVTSRLFYWYHTLANNQ</sequence>
<dbReference type="GO" id="GO:0005886">
    <property type="term" value="C:plasma membrane"/>
    <property type="evidence" value="ECO:0007669"/>
    <property type="project" value="TreeGrafter"/>
</dbReference>
<reference evidence="12" key="1">
    <citation type="submission" date="2020-07" db="EMBL/GenBank/DDBJ databases">
        <title>Clarias magur genome sequencing, assembly and annotation.</title>
        <authorList>
            <person name="Kushwaha B."/>
            <person name="Kumar R."/>
            <person name="Das P."/>
            <person name="Joshi C.G."/>
            <person name="Kumar D."/>
            <person name="Nagpure N.S."/>
            <person name="Pandey M."/>
            <person name="Agarwal S."/>
            <person name="Srivastava S."/>
            <person name="Singh M."/>
            <person name="Sahoo L."/>
            <person name="Jayasankar P."/>
            <person name="Meher P.K."/>
            <person name="Koringa P.G."/>
            <person name="Iquebal M.A."/>
            <person name="Das S.P."/>
            <person name="Bit A."/>
            <person name="Patnaik S."/>
            <person name="Patel N."/>
            <person name="Shah T.M."/>
            <person name="Hinsu A."/>
            <person name="Jena J.K."/>
        </authorList>
    </citation>
    <scope>NUCLEOTIDE SEQUENCE</scope>
    <source>
        <strain evidence="12">CIFAMagur01</strain>
        <tissue evidence="12">Testis</tissue>
    </source>
</reference>
<feature type="transmembrane region" description="Helical" evidence="10">
    <location>
        <begin position="263"/>
        <end position="284"/>
    </location>
</feature>
<accession>A0A8J4T7Y4</accession>
<evidence type="ECO:0000256" key="6">
    <source>
        <dbReference type="ARBA" id="ARBA00022989"/>
    </source>
</evidence>
<comment type="subcellular location">
    <subcellularLocation>
        <location evidence="1">Membrane</location>
        <topology evidence="1">Multi-pass membrane protein</topology>
    </subcellularLocation>
</comment>
<evidence type="ECO:0000313" key="13">
    <source>
        <dbReference type="Proteomes" id="UP000727407"/>
    </source>
</evidence>
<keyword evidence="8 10" id="KW-0472">Membrane</keyword>
<dbReference type="EMBL" id="QNUK01000675">
    <property type="protein sequence ID" value="KAF5890530.1"/>
    <property type="molecule type" value="Genomic_DNA"/>
</dbReference>
<evidence type="ECO:0000256" key="2">
    <source>
        <dbReference type="ARBA" id="ARBA00005441"/>
    </source>
</evidence>
<dbReference type="PANTHER" id="PTHR21290:SF24">
    <property type="entry name" value="PHOSPHATIDYLCHOLINE:CERAMIDE CHOLINEPHOSPHOTRANSFERASE 2"/>
    <property type="match status" value="1"/>
</dbReference>
<keyword evidence="13" id="KW-1185">Reference proteome</keyword>
<comment type="similarity">
    <text evidence="2">Belongs to the sphingomyelin synthase family.</text>
</comment>
<evidence type="ECO:0000256" key="1">
    <source>
        <dbReference type="ARBA" id="ARBA00004141"/>
    </source>
</evidence>
<keyword evidence="6 10" id="KW-1133">Transmembrane helix</keyword>
<dbReference type="OrthoDB" id="422827at2759"/>
<feature type="transmembrane region" description="Helical" evidence="10">
    <location>
        <begin position="385"/>
        <end position="404"/>
    </location>
</feature>
<dbReference type="Proteomes" id="UP000727407">
    <property type="component" value="Unassembled WGS sequence"/>
</dbReference>
<protein>
    <submittedName>
        <fullName evidence="12">Phosphatidylcholine:ceramide cholinephosphotransferase 2-like</fullName>
    </submittedName>
</protein>
<keyword evidence="4 10" id="KW-0812">Transmembrane</keyword>
<dbReference type="PANTHER" id="PTHR21290">
    <property type="entry name" value="SPHINGOMYELIN SYNTHETASE"/>
    <property type="match status" value="1"/>
</dbReference>
<evidence type="ECO:0000256" key="7">
    <source>
        <dbReference type="ARBA" id="ARBA00023098"/>
    </source>
</evidence>
<feature type="non-terminal residue" evidence="12">
    <location>
        <position position="435"/>
    </location>
</feature>
<organism evidence="12 13">
    <name type="scientific">Clarias magur</name>
    <name type="common">Asian catfish</name>
    <name type="synonym">Macropteronotus magur</name>
    <dbReference type="NCBI Taxonomy" id="1594786"/>
    <lineage>
        <taxon>Eukaryota</taxon>
        <taxon>Metazoa</taxon>
        <taxon>Chordata</taxon>
        <taxon>Craniata</taxon>
        <taxon>Vertebrata</taxon>
        <taxon>Euteleostomi</taxon>
        <taxon>Actinopterygii</taxon>
        <taxon>Neopterygii</taxon>
        <taxon>Teleostei</taxon>
        <taxon>Ostariophysi</taxon>
        <taxon>Siluriformes</taxon>
        <taxon>Clariidae</taxon>
        <taxon>Clarias</taxon>
    </lineage>
</organism>
<evidence type="ECO:0000256" key="5">
    <source>
        <dbReference type="ARBA" id="ARBA00022919"/>
    </source>
</evidence>
<comment type="catalytic activity">
    <reaction evidence="9">
        <text>an N-acylsphing-4-enine + a 1,2-diacyl-sn-glycero-3-phosphoethanolamine = an N-acylsphing-4-enine 1-phosphoethanolamine + a 1,2-diacyl-sn-glycerol</text>
        <dbReference type="Rhea" id="RHEA:36079"/>
        <dbReference type="ChEBI" id="CHEBI:17815"/>
        <dbReference type="ChEBI" id="CHEBI:52639"/>
        <dbReference type="ChEBI" id="CHEBI:64612"/>
        <dbReference type="ChEBI" id="CHEBI:73203"/>
    </reaction>
    <physiologicalReaction direction="left-to-right" evidence="9">
        <dbReference type="Rhea" id="RHEA:36080"/>
    </physiologicalReaction>
</comment>
<evidence type="ECO:0000256" key="4">
    <source>
        <dbReference type="ARBA" id="ARBA00022692"/>
    </source>
</evidence>
<dbReference type="GO" id="GO:0033188">
    <property type="term" value="F:sphingomyelin synthase activity"/>
    <property type="evidence" value="ECO:0007669"/>
    <property type="project" value="TreeGrafter"/>
</dbReference>
<keyword evidence="3" id="KW-0808">Transferase</keyword>
<gene>
    <name evidence="12" type="primary">sgms2</name>
    <name evidence="12" type="ORF">DAT39_019769</name>
</gene>
<proteinExistence type="inferred from homology"/>
<dbReference type="AlphaFoldDB" id="A0A8J4T7Y4"/>
<name>A0A8J4T7Y4_CLAMG</name>
<evidence type="ECO:0000313" key="12">
    <source>
        <dbReference type="EMBL" id="KAF5890530.1"/>
    </source>
</evidence>
<feature type="transmembrane region" description="Helical" evidence="10">
    <location>
        <begin position="361"/>
        <end position="378"/>
    </location>
</feature>
<evidence type="ECO:0000259" key="11">
    <source>
        <dbReference type="Pfam" id="PF14360"/>
    </source>
</evidence>
<evidence type="ECO:0000256" key="8">
    <source>
        <dbReference type="ARBA" id="ARBA00023136"/>
    </source>
</evidence>
<dbReference type="InterPro" id="IPR045221">
    <property type="entry name" value="Sphingomyelin_synth-like"/>
</dbReference>
<dbReference type="InterPro" id="IPR025749">
    <property type="entry name" value="Sphingomyelin_synth-like_dom"/>
</dbReference>
<evidence type="ECO:0000256" key="3">
    <source>
        <dbReference type="ARBA" id="ARBA00022679"/>
    </source>
</evidence>
<dbReference type="GO" id="GO:0047493">
    <property type="term" value="F:ceramide cholinephosphotransferase activity"/>
    <property type="evidence" value="ECO:0007669"/>
    <property type="project" value="TreeGrafter"/>
</dbReference>
<evidence type="ECO:0000256" key="10">
    <source>
        <dbReference type="SAM" id="Phobius"/>
    </source>
</evidence>